<keyword evidence="2" id="KW-1185">Reference proteome</keyword>
<gene>
    <name evidence="1" type="ORF">ACEG17_00095</name>
</gene>
<sequence length="45" mass="5573">MEEKYNLEISARISMNDYKKEEWLLNLLLYIIEEIRNIVKKNDKE</sequence>
<name>A0ABV4S2K1_9FUSO</name>
<dbReference type="Proteomes" id="UP001571581">
    <property type="component" value="Unassembled WGS sequence"/>
</dbReference>
<reference evidence="1 2" key="1">
    <citation type="submission" date="2024-07" db="EMBL/GenBank/DDBJ databases">
        <authorList>
            <person name="Li X.-J."/>
            <person name="Wang X."/>
        </authorList>
    </citation>
    <scope>NUCLEOTIDE SEQUENCE [LARGE SCALE GENOMIC DNA]</scope>
    <source>
        <strain evidence="1 2">DSM 23441</strain>
    </source>
</reference>
<dbReference type="RefSeq" id="WP_372582077.1">
    <property type="nucleotide sequence ID" value="NZ_JBGORW010000001.1"/>
</dbReference>
<proteinExistence type="predicted"/>
<evidence type="ECO:0000313" key="1">
    <source>
        <dbReference type="EMBL" id="MFA3798590.1"/>
    </source>
</evidence>
<protein>
    <submittedName>
        <fullName evidence="1">Uncharacterized protein</fullName>
    </submittedName>
</protein>
<organism evidence="1 2">
    <name type="scientific">Leptotrichia hongkongensis</name>
    <dbReference type="NCBI Taxonomy" id="554406"/>
    <lineage>
        <taxon>Bacteria</taxon>
        <taxon>Fusobacteriati</taxon>
        <taxon>Fusobacteriota</taxon>
        <taxon>Fusobacteriia</taxon>
        <taxon>Fusobacteriales</taxon>
        <taxon>Leptotrichiaceae</taxon>
        <taxon>Leptotrichia</taxon>
    </lineage>
</organism>
<evidence type="ECO:0000313" key="2">
    <source>
        <dbReference type="Proteomes" id="UP001571581"/>
    </source>
</evidence>
<comment type="caution">
    <text evidence="1">The sequence shown here is derived from an EMBL/GenBank/DDBJ whole genome shotgun (WGS) entry which is preliminary data.</text>
</comment>
<accession>A0ABV4S2K1</accession>
<dbReference type="EMBL" id="JBGORW010000001">
    <property type="protein sequence ID" value="MFA3798590.1"/>
    <property type="molecule type" value="Genomic_DNA"/>
</dbReference>